<evidence type="ECO:0000256" key="2">
    <source>
        <dbReference type="SAM" id="Phobius"/>
    </source>
</evidence>
<feature type="compositionally biased region" description="Low complexity" evidence="1">
    <location>
        <begin position="185"/>
        <end position="196"/>
    </location>
</feature>
<feature type="compositionally biased region" description="Low complexity" evidence="1">
    <location>
        <begin position="322"/>
        <end position="332"/>
    </location>
</feature>
<proteinExistence type="predicted"/>
<protein>
    <submittedName>
        <fullName evidence="3">Uncharacterized protein</fullName>
    </submittedName>
</protein>
<keyword evidence="2" id="KW-0812">Transmembrane</keyword>
<dbReference type="Proteomes" id="UP000002941">
    <property type="component" value="Unassembled WGS sequence"/>
</dbReference>
<evidence type="ECO:0000313" key="3">
    <source>
        <dbReference type="EMBL" id="EJF39547.1"/>
    </source>
</evidence>
<accession>J0N539</accession>
<feature type="region of interest" description="Disordered" evidence="1">
    <location>
        <begin position="66"/>
        <end position="582"/>
    </location>
</feature>
<feature type="compositionally biased region" description="Polar residues" evidence="1">
    <location>
        <begin position="212"/>
        <end position="221"/>
    </location>
</feature>
<reference evidence="3 4" key="1">
    <citation type="submission" date="2012-05" db="EMBL/GenBank/DDBJ databases">
        <authorList>
            <person name="Harkins D.M."/>
            <person name="Madupu R."/>
            <person name="Durkin A.S."/>
            <person name="Torralba M."/>
            <person name="Methe B."/>
            <person name="Sutton G.G."/>
            <person name="Nelson K.E."/>
        </authorList>
    </citation>
    <scope>NUCLEOTIDE SEQUENCE [LARGE SCALE GENOMIC DNA]</scope>
    <source>
        <strain evidence="3 4">F0489</strain>
    </source>
</reference>
<feature type="compositionally biased region" description="Basic and acidic residues" evidence="1">
    <location>
        <begin position="29"/>
        <end position="39"/>
    </location>
</feature>
<feature type="compositionally biased region" description="Low complexity" evidence="1">
    <location>
        <begin position="507"/>
        <end position="531"/>
    </location>
</feature>
<feature type="region of interest" description="Disordered" evidence="1">
    <location>
        <begin position="1"/>
        <end position="47"/>
    </location>
</feature>
<keyword evidence="4" id="KW-1185">Reference proteome</keyword>
<feature type="compositionally biased region" description="Polar residues" evidence="1">
    <location>
        <begin position="95"/>
        <end position="107"/>
    </location>
</feature>
<keyword evidence="2" id="KW-1133">Transmembrane helix</keyword>
<comment type="caution">
    <text evidence="3">The sequence shown here is derived from an EMBL/GenBank/DDBJ whole genome shotgun (WGS) entry which is preliminary data.</text>
</comment>
<evidence type="ECO:0000256" key="1">
    <source>
        <dbReference type="SAM" id="MobiDB-lite"/>
    </source>
</evidence>
<evidence type="ECO:0000313" key="4">
    <source>
        <dbReference type="Proteomes" id="UP000002941"/>
    </source>
</evidence>
<dbReference type="OrthoDB" id="3252723at2"/>
<feature type="compositionally biased region" description="Gly residues" evidence="1">
    <location>
        <begin position="410"/>
        <end position="428"/>
    </location>
</feature>
<dbReference type="PATRIC" id="fig|1125718.3.peg.2275"/>
<name>J0N539_9ACTO</name>
<dbReference type="EMBL" id="AKFT01000177">
    <property type="protein sequence ID" value="EJF39547.1"/>
    <property type="molecule type" value="Genomic_DNA"/>
</dbReference>
<organism evidence="3 4">
    <name type="scientific">Actinomyces massiliensis F0489</name>
    <dbReference type="NCBI Taxonomy" id="1125718"/>
    <lineage>
        <taxon>Bacteria</taxon>
        <taxon>Bacillati</taxon>
        <taxon>Actinomycetota</taxon>
        <taxon>Actinomycetes</taxon>
        <taxon>Actinomycetales</taxon>
        <taxon>Actinomycetaceae</taxon>
        <taxon>Actinomyces</taxon>
    </lineage>
</organism>
<dbReference type="eggNOG" id="ENOG5031FS8">
    <property type="taxonomic scope" value="Bacteria"/>
</dbReference>
<feature type="compositionally biased region" description="Low complexity" evidence="1">
    <location>
        <begin position="109"/>
        <end position="129"/>
    </location>
</feature>
<gene>
    <name evidence="3" type="ORF">HMPREF1318_0105</name>
</gene>
<sequence length="636" mass="64182">MSDPTDVNQSQSDAADDDTGTRRSRRAMRQAERAAEREAILTGQQPLLTRRELKRLRQEAAALRAAVASGEITPEQAKALQDPLAEQPAIASPSLEATGSHAASSGSRAVEVNELVVSAASASSAPRAESPLDAAPGRRALGSPASAPSFDEAEAARALQSPERPQATGISEAGAWTPPVRDGEAAPGGLEGGASAYPGPGSRLADEPAVPSAQSAPTSPTLPREAESADDSWRSRPYAPESPMQTASPSAPGPATGSVFGREVPSGDQGGSAAPFTPVAPGGTGAAPDDSFADPVPQVANTSLSDDDIEDISSQPTGVMRPVDVSSPSSHPSAPPMGEPAVLPERRSLFNRDVPPADATDAGTQSTAGDGYGAGGPAQVPQVSDGFSDGVSEGAGEGFGPGGPSPASPGGDGYESGGPGQVAAGGDGYAMPDSAPDSPGAGSLPDWATDTTVGGPARRPTVRIPNAAQGVRTVDSNTGELSEVRPVDDEFDGIDNPQWRILRPEAGRPGAAPALTESEASAAAAEETTSSVPAFTPYEPMPEPAPEPQFSEPVMQAPPSPEAGWSNPAPMGSPVNPANVAEPPKTSKMGKILLMVLIAIVVVLVVITVVWFVLNRGGSSSAEGLGAIPTWTSLLG</sequence>
<dbReference type="RefSeq" id="WP_008732798.1">
    <property type="nucleotide sequence ID" value="NZ_AKFT01000177.1"/>
</dbReference>
<feature type="compositionally biased region" description="Basic and acidic residues" evidence="1">
    <location>
        <begin position="224"/>
        <end position="234"/>
    </location>
</feature>
<feature type="compositionally biased region" description="Gly residues" evidence="1">
    <location>
        <begin position="393"/>
        <end position="402"/>
    </location>
</feature>
<feature type="compositionally biased region" description="Polar residues" evidence="1">
    <location>
        <begin position="1"/>
        <end position="13"/>
    </location>
</feature>
<keyword evidence="2" id="KW-0472">Membrane</keyword>
<dbReference type="AlphaFoldDB" id="J0N539"/>
<feature type="transmembrane region" description="Helical" evidence="2">
    <location>
        <begin position="592"/>
        <end position="614"/>
    </location>
</feature>